<dbReference type="GO" id="GO:0016491">
    <property type="term" value="F:oxidoreductase activity"/>
    <property type="evidence" value="ECO:0007669"/>
    <property type="project" value="InterPro"/>
</dbReference>
<organism evidence="2 3">
    <name type="scientific">Mesorhizobium amorphae CCNWGS0123</name>
    <dbReference type="NCBI Taxonomy" id="1082933"/>
    <lineage>
        <taxon>Bacteria</taxon>
        <taxon>Pseudomonadati</taxon>
        <taxon>Pseudomonadota</taxon>
        <taxon>Alphaproteobacteria</taxon>
        <taxon>Hyphomicrobiales</taxon>
        <taxon>Phyllobacteriaceae</taxon>
        <taxon>Mesorhizobium</taxon>
    </lineage>
</organism>
<dbReference type="STRING" id="1082933.A6B35_12685"/>
<dbReference type="Gene3D" id="3.90.1170.50">
    <property type="entry name" value="Aldehyde oxidase/xanthine dehydrogenase, a/b hammerhead"/>
    <property type="match status" value="1"/>
</dbReference>
<dbReference type="Gene3D" id="3.30.365.10">
    <property type="entry name" value="Aldehyde oxidase/xanthine dehydrogenase, molybdopterin binding domain"/>
    <property type="match status" value="1"/>
</dbReference>
<feature type="domain" description="Aldehyde oxidase/xanthine dehydrogenase a/b hammerhead" evidence="1">
    <location>
        <begin position="24"/>
        <end position="76"/>
    </location>
</feature>
<keyword evidence="3" id="KW-1185">Reference proteome</keyword>
<dbReference type="PATRIC" id="fig|1082933.3.peg.311"/>
<accession>G6Y357</accession>
<protein>
    <submittedName>
        <fullName evidence="2">Carbon-monoxide dehydrogenase (Acceptor)</fullName>
    </submittedName>
</protein>
<dbReference type="InterPro" id="IPR037165">
    <property type="entry name" value="AldOxase/xan_DH_Mopterin-bd_sf"/>
</dbReference>
<dbReference type="InterPro" id="IPR036856">
    <property type="entry name" value="Ald_Oxase/Xan_DH_a/b_sf"/>
</dbReference>
<dbReference type="SMART" id="SM01008">
    <property type="entry name" value="Ald_Xan_dh_C"/>
    <property type="match status" value="1"/>
</dbReference>
<reference evidence="2 3" key="1">
    <citation type="journal article" date="2012" name="J. Bacteriol.">
        <title>Draft Genome Sequence of Plant Growth-Promoting Rhizobium Mesorhizobium amorphae, Isolated from Zinc-Lead Mine Tailings.</title>
        <authorList>
            <person name="Hao X."/>
            <person name="Lin Y."/>
            <person name="Johnstone L."/>
            <person name="Baltrus D.A."/>
            <person name="Miller S.J."/>
            <person name="Wei G."/>
            <person name="Rensing C."/>
        </authorList>
    </citation>
    <scope>NUCLEOTIDE SEQUENCE [LARGE SCALE GENOMIC DNA]</scope>
    <source>
        <strain evidence="2 3">CCNWGS0123</strain>
    </source>
</reference>
<dbReference type="EMBL" id="AGSN01000018">
    <property type="protein sequence ID" value="EHH13851.1"/>
    <property type="molecule type" value="Genomic_DNA"/>
</dbReference>
<name>G6Y357_9HYPH</name>
<dbReference type="AlphaFoldDB" id="G6Y357"/>
<evidence type="ECO:0000313" key="3">
    <source>
        <dbReference type="Proteomes" id="UP000002949"/>
    </source>
</evidence>
<dbReference type="SUPFAM" id="SSF54665">
    <property type="entry name" value="CO dehydrogenase molybdoprotein N-domain-like"/>
    <property type="match status" value="1"/>
</dbReference>
<dbReference type="Proteomes" id="UP000002949">
    <property type="component" value="Unassembled WGS sequence"/>
</dbReference>
<dbReference type="OrthoDB" id="8090103at2"/>
<dbReference type="Pfam" id="PF01315">
    <property type="entry name" value="Ald_Xan_dh_C"/>
    <property type="match status" value="1"/>
</dbReference>
<evidence type="ECO:0000313" key="2">
    <source>
        <dbReference type="EMBL" id="EHH13851.1"/>
    </source>
</evidence>
<gene>
    <name evidence="2" type="ORF">MEA186_01763</name>
</gene>
<dbReference type="eggNOG" id="COG1529">
    <property type="taxonomic scope" value="Bacteria"/>
</dbReference>
<sequence>MTVVTPKFGMGASVLRREDQAFIKGEGRYTDDISPAGLCSDRVNYVGDAVAFVVADSRALAQDAAEMIEVDYDSEDAASGTAIALDEGTPPPSTTNALGIKGAGEAGTIGATPAALNTVTDALWRAYGIRHIEMPATPARIWAAIQEASPA</sequence>
<evidence type="ECO:0000259" key="1">
    <source>
        <dbReference type="SMART" id="SM01008"/>
    </source>
</evidence>
<dbReference type="InterPro" id="IPR000674">
    <property type="entry name" value="Ald_Oxase/Xan_DH_a/b"/>
</dbReference>
<dbReference type="KEGG" id="mamo:A6B35_12685"/>
<dbReference type="SUPFAM" id="SSF56003">
    <property type="entry name" value="Molybdenum cofactor-binding domain"/>
    <property type="match status" value="1"/>
</dbReference>
<proteinExistence type="predicted"/>